<proteinExistence type="predicted"/>
<dbReference type="GO" id="GO:0000287">
    <property type="term" value="F:magnesium ion binding"/>
    <property type="evidence" value="ECO:0007669"/>
    <property type="project" value="TreeGrafter"/>
</dbReference>
<reference evidence="2 3" key="1">
    <citation type="submission" date="2016-04" db="EMBL/GenBank/DDBJ databases">
        <title>The genome of Intoshia linei affirms orthonectids as highly simplified spiralians.</title>
        <authorList>
            <person name="Mikhailov K.V."/>
            <person name="Slusarev G.S."/>
            <person name="Nikitin M.A."/>
            <person name="Logacheva M.D."/>
            <person name="Penin A."/>
            <person name="Aleoshin V."/>
            <person name="Panchin Y.V."/>
        </authorList>
    </citation>
    <scope>NUCLEOTIDE SEQUENCE [LARGE SCALE GENOMIC DNA]</scope>
    <source>
        <strain evidence="2">Intl2013</strain>
        <tissue evidence="2">Whole animal</tissue>
    </source>
</reference>
<dbReference type="InterPro" id="IPR000836">
    <property type="entry name" value="PRTase_dom"/>
</dbReference>
<accession>A0A177AW26</accession>
<dbReference type="GO" id="GO:0032263">
    <property type="term" value="P:GMP salvage"/>
    <property type="evidence" value="ECO:0007669"/>
    <property type="project" value="TreeGrafter"/>
</dbReference>
<dbReference type="GO" id="GO:0006178">
    <property type="term" value="P:guanine salvage"/>
    <property type="evidence" value="ECO:0007669"/>
    <property type="project" value="TreeGrafter"/>
</dbReference>
<dbReference type="GO" id="GO:0046100">
    <property type="term" value="P:hypoxanthine metabolic process"/>
    <property type="evidence" value="ECO:0007669"/>
    <property type="project" value="TreeGrafter"/>
</dbReference>
<dbReference type="GO" id="GO:0032264">
    <property type="term" value="P:IMP salvage"/>
    <property type="evidence" value="ECO:0007669"/>
    <property type="project" value="TreeGrafter"/>
</dbReference>
<evidence type="ECO:0000313" key="2">
    <source>
        <dbReference type="EMBL" id="OAF65583.1"/>
    </source>
</evidence>
<dbReference type="EMBL" id="LWCA01001232">
    <property type="protein sequence ID" value="OAF65583.1"/>
    <property type="molecule type" value="Genomic_DNA"/>
</dbReference>
<dbReference type="Pfam" id="PF00156">
    <property type="entry name" value="Pribosyltran"/>
    <property type="match status" value="1"/>
</dbReference>
<dbReference type="SUPFAM" id="SSF53271">
    <property type="entry name" value="PRTase-like"/>
    <property type="match status" value="1"/>
</dbReference>
<evidence type="ECO:0000259" key="1">
    <source>
        <dbReference type="Pfam" id="PF00156"/>
    </source>
</evidence>
<dbReference type="GO" id="GO:0004422">
    <property type="term" value="F:hypoxanthine phosphoribosyltransferase activity"/>
    <property type="evidence" value="ECO:0007669"/>
    <property type="project" value="TreeGrafter"/>
</dbReference>
<feature type="domain" description="Phosphoribosyltransferase" evidence="1">
    <location>
        <begin position="44"/>
        <end position="197"/>
    </location>
</feature>
<dbReference type="PANTHER" id="PTHR43340">
    <property type="entry name" value="HYPOXANTHINE-GUANINE PHOSPHORIBOSYLTRANSFERASE"/>
    <property type="match status" value="1"/>
</dbReference>
<dbReference type="AlphaFoldDB" id="A0A177AW26"/>
<dbReference type="Gene3D" id="3.40.50.2020">
    <property type="match status" value="1"/>
</dbReference>
<dbReference type="PANTHER" id="PTHR43340:SF1">
    <property type="entry name" value="HYPOXANTHINE PHOSPHORIBOSYLTRANSFERASE"/>
    <property type="match status" value="1"/>
</dbReference>
<dbReference type="InterPro" id="IPR050408">
    <property type="entry name" value="HGPRT"/>
</dbReference>
<dbReference type="Proteomes" id="UP000078046">
    <property type="component" value="Unassembled WGS sequence"/>
</dbReference>
<comment type="caution">
    <text evidence="2">The sequence shown here is derived from an EMBL/GenBank/DDBJ whole genome shotgun (WGS) entry which is preliminary data.</text>
</comment>
<keyword evidence="3" id="KW-1185">Reference proteome</keyword>
<dbReference type="CDD" id="cd06223">
    <property type="entry name" value="PRTases_typeI"/>
    <property type="match status" value="1"/>
</dbReference>
<evidence type="ECO:0000313" key="3">
    <source>
        <dbReference type="Proteomes" id="UP000078046"/>
    </source>
</evidence>
<protein>
    <recommendedName>
        <fullName evidence="1">Phosphoribosyltransferase domain-containing protein</fullName>
    </recommendedName>
</protein>
<sequence length="221" mass="25616">MKFPIDLCNSDIANELNKNKDQIETWMLPHVKDLIIPKYAIQECIKSLAREIHKKYKRSNKILVLICILKGANRFTNDITNCLNILNNGDDYLEYQVEFIRIKSRINTDISKNVEIISLLDENNLKEKNLLIIEDIIDSGTSLMHSKNYLDNLNIPFEVVTLVSKVEDPNLLKLNNVTYYGFAVPKDAFIVGYGLDYNQKFRNLDNIVTLTEKSINEFKKK</sequence>
<name>A0A177AW26_9BILA</name>
<organism evidence="2 3">
    <name type="scientific">Intoshia linei</name>
    <dbReference type="NCBI Taxonomy" id="1819745"/>
    <lineage>
        <taxon>Eukaryota</taxon>
        <taxon>Metazoa</taxon>
        <taxon>Spiralia</taxon>
        <taxon>Lophotrochozoa</taxon>
        <taxon>Mesozoa</taxon>
        <taxon>Orthonectida</taxon>
        <taxon>Rhopaluridae</taxon>
        <taxon>Intoshia</taxon>
    </lineage>
</organism>
<dbReference type="OrthoDB" id="9449045at2759"/>
<dbReference type="InterPro" id="IPR029057">
    <property type="entry name" value="PRTase-like"/>
</dbReference>
<dbReference type="GO" id="GO:0005829">
    <property type="term" value="C:cytosol"/>
    <property type="evidence" value="ECO:0007669"/>
    <property type="project" value="TreeGrafter"/>
</dbReference>
<gene>
    <name evidence="2" type="ORF">A3Q56_06714</name>
</gene>